<dbReference type="SUPFAM" id="SSF53474">
    <property type="entry name" value="alpha/beta-Hydrolases"/>
    <property type="match status" value="1"/>
</dbReference>
<accession>A0A164PEH3</accession>
<evidence type="ECO:0000256" key="1">
    <source>
        <dbReference type="ARBA" id="ARBA00008645"/>
    </source>
</evidence>
<dbReference type="AlphaFoldDB" id="A0A164PEH3"/>
<keyword evidence="4" id="KW-1185">Reference proteome</keyword>
<protein>
    <recommendedName>
        <fullName evidence="5">Alpha/beta hydrolase</fullName>
    </recommendedName>
</protein>
<dbReference type="InterPro" id="IPR050261">
    <property type="entry name" value="FrsA_esterase"/>
</dbReference>
<comment type="caution">
    <text evidence="3">The sequence shown here is derived from an EMBL/GenBank/DDBJ whole genome shotgun (WGS) entry which is preliminary data.</text>
</comment>
<dbReference type="GO" id="GO:0016787">
    <property type="term" value="F:hydrolase activity"/>
    <property type="evidence" value="ECO:0007669"/>
    <property type="project" value="UniProtKB-KW"/>
</dbReference>
<reference evidence="3 4" key="1">
    <citation type="submission" date="2016-04" db="EMBL/GenBank/DDBJ databases">
        <authorList>
            <person name="Evans L.H."/>
            <person name="Alamgir A."/>
            <person name="Owens N."/>
            <person name="Weber N.D."/>
            <person name="Virtaneva K."/>
            <person name="Barbian K."/>
            <person name="Babar A."/>
            <person name="Rosenke K."/>
        </authorList>
    </citation>
    <scope>NUCLEOTIDE SEQUENCE [LARGE SCALE GENOMIC DNA]</scope>
    <source>
        <strain evidence="3 4">IFM 0406</strain>
    </source>
</reference>
<dbReference type="EMBL" id="LWGR01000003">
    <property type="protein sequence ID" value="KZM75461.1"/>
    <property type="molecule type" value="Genomic_DNA"/>
</dbReference>
<name>A0A164PEH3_9NOCA</name>
<evidence type="ECO:0000313" key="3">
    <source>
        <dbReference type="EMBL" id="KZM75461.1"/>
    </source>
</evidence>
<dbReference type="PANTHER" id="PTHR22946">
    <property type="entry name" value="DIENELACTONE HYDROLASE DOMAIN-CONTAINING PROTEIN-RELATED"/>
    <property type="match status" value="1"/>
</dbReference>
<gene>
    <name evidence="3" type="ORF">AWN90_18955</name>
</gene>
<dbReference type="Gene3D" id="3.40.50.1820">
    <property type="entry name" value="alpha/beta hydrolase"/>
    <property type="match status" value="1"/>
</dbReference>
<proteinExistence type="inferred from homology"/>
<keyword evidence="2" id="KW-0378">Hydrolase</keyword>
<evidence type="ECO:0008006" key="5">
    <source>
        <dbReference type="Google" id="ProtNLM"/>
    </source>
</evidence>
<dbReference type="InterPro" id="IPR029058">
    <property type="entry name" value="AB_hydrolase_fold"/>
</dbReference>
<dbReference type="PANTHER" id="PTHR22946:SF12">
    <property type="entry name" value="CONIDIAL PIGMENT BIOSYNTHESIS PROTEIN AYG1 (AFU_ORTHOLOGUE AFUA_2G17550)"/>
    <property type="match status" value="1"/>
</dbReference>
<dbReference type="InterPro" id="IPR010520">
    <property type="entry name" value="FrsA-like"/>
</dbReference>
<comment type="similarity">
    <text evidence="1">Belongs to the AB hydrolase superfamily.</text>
</comment>
<dbReference type="Pfam" id="PF06500">
    <property type="entry name" value="FrsA-like"/>
    <property type="match status" value="1"/>
</dbReference>
<sequence>MFRYFPDNYMWSSAVLLSITAGGQLGQIDRQLAGLREAQPDPEAWTKAWDEAGTLQVEFAKRDLSRGYRRSASERFLNAVNYYLTGERQTAPGPAKTNSYSLALEAFGKAVETMPRPLERVEINSPDGILPGWLIPARDVVGRAPVVIFYNGFDVTKELLYCIIREEFADRGIACLVVDAPGTGEPLRLRGVASRPDYEVPTSAIVDHLMTRPDLDPERLGLLGISLGGYYAPRGAAFEHRIKACAAWGGVWDYGQLWQHRWETRSKTTPVPFWQLPWVMGTDTMEQALEKVKPFALAEALPHLTQPFLIVHGADDSMIPLSHAEEAIEAAGSSDKKLVVFDGVDGGAEHCSMDDSDPARQLVADWFADRL</sequence>
<organism evidence="3 4">
    <name type="scientific">Nocardia terpenica</name>
    <dbReference type="NCBI Taxonomy" id="455432"/>
    <lineage>
        <taxon>Bacteria</taxon>
        <taxon>Bacillati</taxon>
        <taxon>Actinomycetota</taxon>
        <taxon>Actinomycetes</taxon>
        <taxon>Mycobacteriales</taxon>
        <taxon>Nocardiaceae</taxon>
        <taxon>Nocardia</taxon>
    </lineage>
</organism>
<evidence type="ECO:0000313" key="4">
    <source>
        <dbReference type="Proteomes" id="UP000076512"/>
    </source>
</evidence>
<dbReference type="STRING" id="455432.AWN90_18955"/>
<evidence type="ECO:0000256" key="2">
    <source>
        <dbReference type="ARBA" id="ARBA00022801"/>
    </source>
</evidence>
<dbReference type="Proteomes" id="UP000076512">
    <property type="component" value="Unassembled WGS sequence"/>
</dbReference>